<gene>
    <name evidence="1" type="ORF">HPB52_014875</name>
</gene>
<dbReference type="AlphaFoldDB" id="A0A9D4T0F8"/>
<organism evidence="1 2">
    <name type="scientific">Rhipicephalus sanguineus</name>
    <name type="common">Brown dog tick</name>
    <name type="synonym">Ixodes sanguineus</name>
    <dbReference type="NCBI Taxonomy" id="34632"/>
    <lineage>
        <taxon>Eukaryota</taxon>
        <taxon>Metazoa</taxon>
        <taxon>Ecdysozoa</taxon>
        <taxon>Arthropoda</taxon>
        <taxon>Chelicerata</taxon>
        <taxon>Arachnida</taxon>
        <taxon>Acari</taxon>
        <taxon>Parasitiformes</taxon>
        <taxon>Ixodida</taxon>
        <taxon>Ixodoidea</taxon>
        <taxon>Ixodidae</taxon>
        <taxon>Rhipicephalinae</taxon>
        <taxon>Rhipicephalus</taxon>
        <taxon>Rhipicephalus</taxon>
    </lineage>
</organism>
<dbReference type="Proteomes" id="UP000821837">
    <property type="component" value="Chromosome 3"/>
</dbReference>
<reference evidence="1" key="1">
    <citation type="journal article" date="2020" name="Cell">
        <title>Large-Scale Comparative Analyses of Tick Genomes Elucidate Their Genetic Diversity and Vector Capacities.</title>
        <authorList>
            <consortium name="Tick Genome and Microbiome Consortium (TIGMIC)"/>
            <person name="Jia N."/>
            <person name="Wang J."/>
            <person name="Shi W."/>
            <person name="Du L."/>
            <person name="Sun Y."/>
            <person name="Zhan W."/>
            <person name="Jiang J.F."/>
            <person name="Wang Q."/>
            <person name="Zhang B."/>
            <person name="Ji P."/>
            <person name="Bell-Sakyi L."/>
            <person name="Cui X.M."/>
            <person name="Yuan T.T."/>
            <person name="Jiang B.G."/>
            <person name="Yang W.F."/>
            <person name="Lam T.T."/>
            <person name="Chang Q.C."/>
            <person name="Ding S.J."/>
            <person name="Wang X.J."/>
            <person name="Zhu J.G."/>
            <person name="Ruan X.D."/>
            <person name="Zhao L."/>
            <person name="Wei J.T."/>
            <person name="Ye R.Z."/>
            <person name="Que T.C."/>
            <person name="Du C.H."/>
            <person name="Zhou Y.H."/>
            <person name="Cheng J.X."/>
            <person name="Dai P.F."/>
            <person name="Guo W.B."/>
            <person name="Han X.H."/>
            <person name="Huang E.J."/>
            <person name="Li L.F."/>
            <person name="Wei W."/>
            <person name="Gao Y.C."/>
            <person name="Liu J.Z."/>
            <person name="Shao H.Z."/>
            <person name="Wang X."/>
            <person name="Wang C.C."/>
            <person name="Yang T.C."/>
            <person name="Huo Q.B."/>
            <person name="Li W."/>
            <person name="Chen H.Y."/>
            <person name="Chen S.E."/>
            <person name="Zhou L.G."/>
            <person name="Ni X.B."/>
            <person name="Tian J.H."/>
            <person name="Sheng Y."/>
            <person name="Liu T."/>
            <person name="Pan Y.S."/>
            <person name="Xia L.Y."/>
            <person name="Li J."/>
            <person name="Zhao F."/>
            <person name="Cao W.C."/>
        </authorList>
    </citation>
    <scope>NUCLEOTIDE SEQUENCE</scope>
    <source>
        <strain evidence="1">Rsan-2018</strain>
    </source>
</reference>
<evidence type="ECO:0000313" key="2">
    <source>
        <dbReference type="Proteomes" id="UP000821837"/>
    </source>
</evidence>
<protein>
    <submittedName>
        <fullName evidence="1">Uncharacterized protein</fullName>
    </submittedName>
</protein>
<name>A0A9D4T0F8_RHISA</name>
<keyword evidence="2" id="KW-1185">Reference proteome</keyword>
<comment type="caution">
    <text evidence="1">The sequence shown here is derived from an EMBL/GenBank/DDBJ whole genome shotgun (WGS) entry which is preliminary data.</text>
</comment>
<sequence length="153" mass="16521">MVCLPRCVGFIFTKAGNVVATAIGGSLLLFQSGPEESPGTLEGPPAHLLDHDYMGAAQPAMHPTHPPPLHPGRQTPVRQMHAAAAELAADQRRLLALQEQLLLHNAQQWEAIRQHLSAVDGVVLTGSAFPVRVSPMEERALEGQPPWAQALRR</sequence>
<accession>A0A9D4T0F8</accession>
<proteinExistence type="predicted"/>
<dbReference type="EMBL" id="JABSTV010001249">
    <property type="protein sequence ID" value="KAH7962188.1"/>
    <property type="molecule type" value="Genomic_DNA"/>
</dbReference>
<evidence type="ECO:0000313" key="1">
    <source>
        <dbReference type="EMBL" id="KAH7962188.1"/>
    </source>
</evidence>
<reference evidence="1" key="2">
    <citation type="submission" date="2021-09" db="EMBL/GenBank/DDBJ databases">
        <authorList>
            <person name="Jia N."/>
            <person name="Wang J."/>
            <person name="Shi W."/>
            <person name="Du L."/>
            <person name="Sun Y."/>
            <person name="Zhan W."/>
            <person name="Jiang J."/>
            <person name="Wang Q."/>
            <person name="Zhang B."/>
            <person name="Ji P."/>
            <person name="Sakyi L.B."/>
            <person name="Cui X."/>
            <person name="Yuan T."/>
            <person name="Jiang B."/>
            <person name="Yang W."/>
            <person name="Lam T.T.-Y."/>
            <person name="Chang Q."/>
            <person name="Ding S."/>
            <person name="Wang X."/>
            <person name="Zhu J."/>
            <person name="Ruan X."/>
            <person name="Zhao L."/>
            <person name="Wei J."/>
            <person name="Que T."/>
            <person name="Du C."/>
            <person name="Cheng J."/>
            <person name="Dai P."/>
            <person name="Han X."/>
            <person name="Huang E."/>
            <person name="Gao Y."/>
            <person name="Liu J."/>
            <person name="Shao H."/>
            <person name="Ye R."/>
            <person name="Li L."/>
            <person name="Wei W."/>
            <person name="Wang X."/>
            <person name="Wang C."/>
            <person name="Huo Q."/>
            <person name="Li W."/>
            <person name="Guo W."/>
            <person name="Chen H."/>
            <person name="Chen S."/>
            <person name="Zhou L."/>
            <person name="Zhou L."/>
            <person name="Ni X."/>
            <person name="Tian J."/>
            <person name="Zhou Y."/>
            <person name="Sheng Y."/>
            <person name="Liu T."/>
            <person name="Pan Y."/>
            <person name="Xia L."/>
            <person name="Li J."/>
            <person name="Zhao F."/>
            <person name="Cao W."/>
        </authorList>
    </citation>
    <scope>NUCLEOTIDE SEQUENCE</scope>
    <source>
        <strain evidence="1">Rsan-2018</strain>
        <tissue evidence="1">Larvae</tissue>
    </source>
</reference>